<organism evidence="1 2">
    <name type="scientific">Thalassospira profundimaris</name>
    <dbReference type="NCBI Taxonomy" id="502049"/>
    <lineage>
        <taxon>Bacteria</taxon>
        <taxon>Pseudomonadati</taxon>
        <taxon>Pseudomonadota</taxon>
        <taxon>Alphaproteobacteria</taxon>
        <taxon>Rhodospirillales</taxon>
        <taxon>Thalassospiraceae</taxon>
        <taxon>Thalassospira</taxon>
    </lineage>
</organism>
<dbReference type="GO" id="GO:0008671">
    <property type="term" value="F:2-dehydro-3-deoxygalactonokinase activity"/>
    <property type="evidence" value="ECO:0007669"/>
    <property type="project" value="InterPro"/>
</dbReference>
<dbReference type="InterPro" id="IPR042257">
    <property type="entry name" value="DGOK_C"/>
</dbReference>
<evidence type="ECO:0000313" key="1">
    <source>
        <dbReference type="EMBL" id="RCK45503.1"/>
    </source>
</evidence>
<dbReference type="Proteomes" id="UP000252255">
    <property type="component" value="Unassembled WGS sequence"/>
</dbReference>
<dbReference type="CDD" id="cd24012">
    <property type="entry name" value="ASKHA_NBD_KDGal-kinase"/>
    <property type="match status" value="1"/>
</dbReference>
<dbReference type="GO" id="GO:0034194">
    <property type="term" value="P:D-galactonate catabolic process"/>
    <property type="evidence" value="ECO:0007669"/>
    <property type="project" value="InterPro"/>
</dbReference>
<reference evidence="1 2" key="1">
    <citation type="submission" date="2014-07" db="EMBL/GenBank/DDBJ databases">
        <title>Draft genome sequence of Thalassospira profundimaris PR54-5.</title>
        <authorList>
            <person name="Lai Q."/>
            <person name="Shao Z."/>
        </authorList>
    </citation>
    <scope>NUCLEOTIDE SEQUENCE [LARGE SCALE GENOMIC DNA]</scope>
    <source>
        <strain evidence="1 2">PR54-5</strain>
    </source>
</reference>
<dbReference type="Gene3D" id="3.30.420.300">
    <property type="entry name" value="2-keto-3-deoxy-galactonokinase, substrate binding domain"/>
    <property type="match status" value="1"/>
</dbReference>
<accession>A0A367WVL8</accession>
<protein>
    <submittedName>
        <fullName evidence="1">2-keto-3-deoxy-galactonokinase</fullName>
    </submittedName>
</protein>
<evidence type="ECO:0000313" key="2">
    <source>
        <dbReference type="Proteomes" id="UP000252255"/>
    </source>
</evidence>
<dbReference type="InterPro" id="IPR042258">
    <property type="entry name" value="DGOK_N"/>
</dbReference>
<sequence length="316" mass="33238">MATPTQVPGWIAVDWGTSNLRVWALDDRANILAETQSPLGMNAIAGDEKLSFEGVLISLIDAWLPSDARGVPVVICGMAGARQGWLEAPYCDVPARPSDLAQGAVQPNVRDPRILVSILPGLCQRDDADVMRGEETQLVGFMDAHPGFAGWVCLPGTHSKWARVSNGEISGFRTYMSGEVFALLSQNSILRHSVKEGWDDGAFADAVRAAKVQPASFLHSLFTVRARALVARDGAAVAPGGAVLSGTVIGAEIADVLGLLQPGEEIALIGAGKLASLYQAALGVHGHKATPMDGTAITLAGLTQAYHTLKTASERI</sequence>
<name>A0A367WVL8_9PROT</name>
<proteinExistence type="predicted"/>
<dbReference type="Gene3D" id="3.30.420.310">
    <property type="entry name" value="2-keto-3-deoxy-galactonokinase, C-terminal domain"/>
    <property type="match status" value="1"/>
</dbReference>
<gene>
    <name evidence="1" type="ORF">TH30_13080</name>
</gene>
<dbReference type="AlphaFoldDB" id="A0A367WVL8"/>
<dbReference type="InterPro" id="IPR007729">
    <property type="entry name" value="DGOK"/>
</dbReference>
<comment type="caution">
    <text evidence="1">The sequence shown here is derived from an EMBL/GenBank/DDBJ whole genome shotgun (WGS) entry which is preliminary data.</text>
</comment>
<dbReference type="EMBL" id="JPWI01000007">
    <property type="protein sequence ID" value="RCK45503.1"/>
    <property type="molecule type" value="Genomic_DNA"/>
</dbReference>
<keyword evidence="1" id="KW-0418">Kinase</keyword>
<keyword evidence="1" id="KW-0808">Transferase</keyword>
<dbReference type="Pfam" id="PF05035">
    <property type="entry name" value="DGOK"/>
    <property type="match status" value="1"/>
</dbReference>